<evidence type="ECO:0000256" key="1">
    <source>
        <dbReference type="SAM" id="MobiDB-lite"/>
    </source>
</evidence>
<organism evidence="2 3">
    <name type="scientific">Arthrobacter alpinus</name>
    <dbReference type="NCBI Taxonomy" id="656366"/>
    <lineage>
        <taxon>Bacteria</taxon>
        <taxon>Bacillati</taxon>
        <taxon>Actinomycetota</taxon>
        <taxon>Actinomycetes</taxon>
        <taxon>Micrococcales</taxon>
        <taxon>Micrococcaceae</taxon>
        <taxon>Arthrobacter</taxon>
    </lineage>
</organism>
<dbReference type="Proteomes" id="UP000182725">
    <property type="component" value="Unassembled WGS sequence"/>
</dbReference>
<protein>
    <submittedName>
        <fullName evidence="2">Uncharacterized protein</fullName>
    </submittedName>
</protein>
<dbReference type="EMBL" id="FNTV01000002">
    <property type="protein sequence ID" value="SEF12972.1"/>
    <property type="molecule type" value="Genomic_DNA"/>
</dbReference>
<feature type="region of interest" description="Disordered" evidence="1">
    <location>
        <begin position="106"/>
        <end position="139"/>
    </location>
</feature>
<accession>A0A1H5PGC3</accession>
<proteinExistence type="predicted"/>
<evidence type="ECO:0000313" key="3">
    <source>
        <dbReference type="Proteomes" id="UP000182725"/>
    </source>
</evidence>
<sequence>MSVDSKLLTMTLYPPLAGFRQLGSGEDIDGISLVYLVDREVAGAGELLTFTAWILNGTSDTLTDVCLRLRSFRNGGLDCLKYTSQPSAMELAGRVLGPPITALHAQLPGHPGGRCPRGRHHQSAPGGADFSAGRPDPQRMRRLGRCLGTRYGSAPIVTQSTSSPPQGATKRNEGLMPIPEVALLHEDAFVSIDLILPKIMVPQLQSVLVTAGEMEGYRCLNDLLVEAIHQEIRRLRHRYNVDSRGPAGTTSI</sequence>
<name>A0A1H5PGC3_9MICC</name>
<evidence type="ECO:0000313" key="2">
    <source>
        <dbReference type="EMBL" id="SEF12972.1"/>
    </source>
</evidence>
<reference evidence="2 3" key="1">
    <citation type="submission" date="2016-10" db="EMBL/GenBank/DDBJ databases">
        <authorList>
            <person name="de Groot N.N."/>
        </authorList>
    </citation>
    <scope>NUCLEOTIDE SEQUENCE [LARGE SCALE GENOMIC DNA]</scope>
    <source>
        <strain evidence="2 3">DSM 22274</strain>
    </source>
</reference>
<gene>
    <name evidence="2" type="ORF">SAMN04489740_4312</name>
</gene>
<dbReference type="AlphaFoldDB" id="A0A1H5PGC3"/>